<dbReference type="InterPro" id="IPR018852">
    <property type="entry name" value="DUF2456"/>
</dbReference>
<feature type="transmembrane region" description="Helical" evidence="1">
    <location>
        <begin position="214"/>
        <end position="238"/>
    </location>
</feature>
<keyword evidence="1" id="KW-0472">Membrane</keyword>
<keyword evidence="1" id="KW-1133">Transmembrane helix</keyword>
<feature type="transmembrane region" description="Helical" evidence="1">
    <location>
        <begin position="168"/>
        <end position="190"/>
    </location>
</feature>
<feature type="transmembrane region" description="Helical" evidence="1">
    <location>
        <begin position="94"/>
        <end position="113"/>
    </location>
</feature>
<name>A0ABR2ULH5_9PEZI</name>
<dbReference type="PANTHER" id="PTHR28297:SF1">
    <property type="entry name" value="FUNGAL PROTEIN"/>
    <property type="match status" value="1"/>
</dbReference>
<dbReference type="Proteomes" id="UP001408356">
    <property type="component" value="Unassembled WGS sequence"/>
</dbReference>
<dbReference type="EMBL" id="JARVKF010000418">
    <property type="protein sequence ID" value="KAK9415196.1"/>
    <property type="molecule type" value="Genomic_DNA"/>
</dbReference>
<sequence length="268" mass="29495">MAWTANPFFTARESSSGDVEAAPRTATLRGLRDGFLEPSASFTGHQLFYLLVPHGLIAAVISGVINLAIAVGMYGTTKDAINLFQFPNTLVGDATVTIIVQCIMTWLIELALVNQDLKHGRVQPVGSIEEPKNRLARWFMFLDRSEAKFEGGCLAHWMVFLFSQVLRAFIVAVISFAIFIGPTIGFLILVGTREGGDWTYTGTVRPSLHDWKPMIFKAILGAALGLVTTPLFALFWLVRCGWALVRNEEHYGESQQQGPQGMGNSDTE</sequence>
<dbReference type="PANTHER" id="PTHR28297">
    <property type="entry name" value="FUNGAL PROTEIN"/>
    <property type="match status" value="1"/>
</dbReference>
<evidence type="ECO:0000313" key="2">
    <source>
        <dbReference type="EMBL" id="KAK9415196.1"/>
    </source>
</evidence>
<keyword evidence="3" id="KW-1185">Reference proteome</keyword>
<accession>A0ABR2ULH5</accession>
<dbReference type="Pfam" id="PF10445">
    <property type="entry name" value="DUF2456"/>
    <property type="match status" value="1"/>
</dbReference>
<protein>
    <submittedName>
        <fullName evidence="2">Uncharacterized protein</fullName>
    </submittedName>
</protein>
<keyword evidence="1" id="KW-0812">Transmembrane</keyword>
<comment type="caution">
    <text evidence="2">The sequence shown here is derived from an EMBL/GenBank/DDBJ whole genome shotgun (WGS) entry which is preliminary data.</text>
</comment>
<organism evidence="2 3">
    <name type="scientific">Seiridium unicorne</name>
    <dbReference type="NCBI Taxonomy" id="138068"/>
    <lineage>
        <taxon>Eukaryota</taxon>
        <taxon>Fungi</taxon>
        <taxon>Dikarya</taxon>
        <taxon>Ascomycota</taxon>
        <taxon>Pezizomycotina</taxon>
        <taxon>Sordariomycetes</taxon>
        <taxon>Xylariomycetidae</taxon>
        <taxon>Amphisphaeriales</taxon>
        <taxon>Sporocadaceae</taxon>
        <taxon>Seiridium</taxon>
    </lineage>
</organism>
<evidence type="ECO:0000313" key="3">
    <source>
        <dbReference type="Proteomes" id="UP001408356"/>
    </source>
</evidence>
<reference evidence="2 3" key="1">
    <citation type="journal article" date="2024" name="J. Plant Pathol.">
        <title>Sequence and assembly of the genome of Seiridium unicorne, isolate CBS 538.82, causal agent of cypress canker disease.</title>
        <authorList>
            <person name="Scali E."/>
            <person name="Rocca G.D."/>
            <person name="Danti R."/>
            <person name="Garbelotto M."/>
            <person name="Barberini S."/>
            <person name="Baroncelli R."/>
            <person name="Emiliani G."/>
        </authorList>
    </citation>
    <scope>NUCLEOTIDE SEQUENCE [LARGE SCALE GENOMIC DNA]</scope>
    <source>
        <strain evidence="2 3">BM-138-508</strain>
    </source>
</reference>
<feature type="transmembrane region" description="Helical" evidence="1">
    <location>
        <begin position="47"/>
        <end position="74"/>
    </location>
</feature>
<proteinExistence type="predicted"/>
<evidence type="ECO:0000256" key="1">
    <source>
        <dbReference type="SAM" id="Phobius"/>
    </source>
</evidence>
<gene>
    <name evidence="2" type="ORF">SUNI508_02044</name>
</gene>